<protein>
    <submittedName>
        <fullName evidence="1">Uncharacterized protein</fullName>
    </submittedName>
</protein>
<reference evidence="1" key="1">
    <citation type="submission" date="2021-02" db="EMBL/GenBank/DDBJ databases">
        <authorList>
            <person name="Nowell W R."/>
        </authorList>
    </citation>
    <scope>NUCLEOTIDE SEQUENCE</scope>
</reference>
<gene>
    <name evidence="1" type="ORF">EDS130_LOCUS2705</name>
</gene>
<evidence type="ECO:0000313" key="2">
    <source>
        <dbReference type="Proteomes" id="UP000663852"/>
    </source>
</evidence>
<accession>A0A813PZK5</accession>
<dbReference type="OrthoDB" id="10613676at2759"/>
<organism evidence="1 2">
    <name type="scientific">Adineta ricciae</name>
    <name type="common">Rotifer</name>
    <dbReference type="NCBI Taxonomy" id="249248"/>
    <lineage>
        <taxon>Eukaryota</taxon>
        <taxon>Metazoa</taxon>
        <taxon>Spiralia</taxon>
        <taxon>Gnathifera</taxon>
        <taxon>Rotifera</taxon>
        <taxon>Eurotatoria</taxon>
        <taxon>Bdelloidea</taxon>
        <taxon>Adinetida</taxon>
        <taxon>Adinetidae</taxon>
        <taxon>Adineta</taxon>
    </lineage>
</organism>
<evidence type="ECO:0000313" key="1">
    <source>
        <dbReference type="EMBL" id="CAF0758943.1"/>
    </source>
</evidence>
<name>A0A813PZK5_ADIRI</name>
<comment type="caution">
    <text evidence="1">The sequence shown here is derived from an EMBL/GenBank/DDBJ whole genome shotgun (WGS) entry which is preliminary data.</text>
</comment>
<dbReference type="EMBL" id="CAJNOJ010000006">
    <property type="protein sequence ID" value="CAF0758943.1"/>
    <property type="molecule type" value="Genomic_DNA"/>
</dbReference>
<dbReference type="Proteomes" id="UP000663852">
    <property type="component" value="Unassembled WGS sequence"/>
</dbReference>
<proteinExistence type="predicted"/>
<sequence length="337" mass="37584">MVHVPPSIVNLFPGNTIHKNVKDEYQSQVEQSHTRIQFRILSDPTGNRRSRIPSNPKHGFFAQRIHDKRTNSVVDYVSNINSEHDSDHQTIVSTSTSSIHSNQLIDCSLQAMSVTTSPFQSNQLTAEIVQPSLATASVFQNNLSTFEPFISTSSTFRVNDYDCAQPYTAQQIISTVPSQEFPLVSGYGNQQNNPISQCDSNYNQYGTQESNGPTQQYSGDRILSSDLKGFIRNQQDPAITDSRIRLPVPSVGFRVLSRGFQRGNYEYPAAHVFPNHQSQENSYSATSTLNDQYNKLMSPTDKMIIELLLAYKSGLATTEESFAKIKSLVGKDNATSQ</sequence>
<dbReference type="AlphaFoldDB" id="A0A813PZK5"/>